<evidence type="ECO:0000256" key="6">
    <source>
        <dbReference type="PROSITE-ProRule" id="PRU00108"/>
    </source>
</evidence>
<dbReference type="InterPro" id="IPR051892">
    <property type="entry name" value="LBX_TF"/>
</dbReference>
<dbReference type="PANTHER" id="PTHR24336:SF8">
    <property type="entry name" value="LADYBIRD EARLY-RELATED"/>
    <property type="match status" value="1"/>
</dbReference>
<evidence type="ECO:0000313" key="10">
    <source>
        <dbReference type="EMBL" id="CAH0771208.1"/>
    </source>
</evidence>
<proteinExistence type="predicted"/>
<accession>A0A9P0CAJ6</accession>
<evidence type="ECO:0000256" key="4">
    <source>
        <dbReference type="ARBA" id="ARBA00023155"/>
    </source>
</evidence>
<feature type="compositionally biased region" description="Low complexity" evidence="8">
    <location>
        <begin position="285"/>
        <end position="313"/>
    </location>
</feature>
<dbReference type="GO" id="GO:1990837">
    <property type="term" value="F:sequence-specific double-stranded DNA binding"/>
    <property type="evidence" value="ECO:0007669"/>
    <property type="project" value="TreeGrafter"/>
</dbReference>
<keyword evidence="4 6" id="KW-0371">Homeobox</keyword>
<dbReference type="EMBL" id="OU963865">
    <property type="protein sequence ID" value="CAH0771208.1"/>
    <property type="molecule type" value="Genomic_DNA"/>
</dbReference>
<evidence type="ECO:0000259" key="9">
    <source>
        <dbReference type="PROSITE" id="PS50071"/>
    </source>
</evidence>
<dbReference type="PANTHER" id="PTHR24336">
    <property type="entry name" value="TRANSCRIPTION FACTOR LBX"/>
    <property type="match status" value="1"/>
</dbReference>
<dbReference type="GO" id="GO:0000981">
    <property type="term" value="F:DNA-binding transcription factor activity, RNA polymerase II-specific"/>
    <property type="evidence" value="ECO:0007669"/>
    <property type="project" value="InterPro"/>
</dbReference>
<evidence type="ECO:0000256" key="1">
    <source>
        <dbReference type="ARBA" id="ARBA00004123"/>
    </source>
</evidence>
<feature type="compositionally biased region" description="Basic and acidic residues" evidence="8">
    <location>
        <begin position="1"/>
        <end position="10"/>
    </location>
</feature>
<dbReference type="InterPro" id="IPR001356">
    <property type="entry name" value="HD"/>
</dbReference>
<evidence type="ECO:0000256" key="8">
    <source>
        <dbReference type="SAM" id="MobiDB-lite"/>
    </source>
</evidence>
<feature type="region of interest" description="Disordered" evidence="8">
    <location>
        <begin position="285"/>
        <end position="337"/>
    </location>
</feature>
<dbReference type="KEGG" id="btab:109038001"/>
<organism evidence="10 11">
    <name type="scientific">Bemisia tabaci</name>
    <name type="common">Sweetpotato whitefly</name>
    <name type="synonym">Aleurodes tabaci</name>
    <dbReference type="NCBI Taxonomy" id="7038"/>
    <lineage>
        <taxon>Eukaryota</taxon>
        <taxon>Metazoa</taxon>
        <taxon>Ecdysozoa</taxon>
        <taxon>Arthropoda</taxon>
        <taxon>Hexapoda</taxon>
        <taxon>Insecta</taxon>
        <taxon>Pterygota</taxon>
        <taxon>Neoptera</taxon>
        <taxon>Paraneoptera</taxon>
        <taxon>Hemiptera</taxon>
        <taxon>Sternorrhyncha</taxon>
        <taxon>Aleyrodoidea</taxon>
        <taxon>Aleyrodidae</taxon>
        <taxon>Aleyrodinae</taxon>
        <taxon>Bemisia</taxon>
    </lineage>
</organism>
<dbReference type="GO" id="GO:0005634">
    <property type="term" value="C:nucleus"/>
    <property type="evidence" value="ECO:0007669"/>
    <property type="project" value="UniProtKB-SubCell"/>
</dbReference>
<dbReference type="PROSITE" id="PS00027">
    <property type="entry name" value="HOMEOBOX_1"/>
    <property type="match status" value="1"/>
</dbReference>
<dbReference type="Pfam" id="PF00046">
    <property type="entry name" value="Homeodomain"/>
    <property type="match status" value="1"/>
</dbReference>
<dbReference type="SMART" id="SM00389">
    <property type="entry name" value="HOX"/>
    <property type="match status" value="1"/>
</dbReference>
<feature type="DNA-binding region" description="Homeobox" evidence="6">
    <location>
        <begin position="377"/>
        <end position="436"/>
    </location>
</feature>
<dbReference type="PROSITE" id="PS50071">
    <property type="entry name" value="HOMEOBOX_2"/>
    <property type="match status" value="1"/>
</dbReference>
<dbReference type="InterPro" id="IPR017970">
    <property type="entry name" value="Homeobox_CS"/>
</dbReference>
<feature type="region of interest" description="Disordered" evidence="8">
    <location>
        <begin position="1"/>
        <end position="24"/>
    </location>
</feature>
<feature type="domain" description="Homeobox" evidence="9">
    <location>
        <begin position="375"/>
        <end position="435"/>
    </location>
</feature>
<dbReference type="InterPro" id="IPR009057">
    <property type="entry name" value="Homeodomain-like_sf"/>
</dbReference>
<evidence type="ECO:0000256" key="3">
    <source>
        <dbReference type="ARBA" id="ARBA00023125"/>
    </source>
</evidence>
<comment type="subcellular location">
    <subcellularLocation>
        <location evidence="1 6 7">Nucleus</location>
    </subcellularLocation>
</comment>
<keyword evidence="5 6" id="KW-0539">Nucleus</keyword>
<evidence type="ECO:0000256" key="7">
    <source>
        <dbReference type="RuleBase" id="RU000682"/>
    </source>
</evidence>
<keyword evidence="3 6" id="KW-0238">DNA-binding</keyword>
<dbReference type="Proteomes" id="UP001152759">
    <property type="component" value="Chromosome 4"/>
</dbReference>
<dbReference type="CDD" id="cd00086">
    <property type="entry name" value="homeodomain"/>
    <property type="match status" value="1"/>
</dbReference>
<feature type="region of interest" description="Disordered" evidence="8">
    <location>
        <begin position="98"/>
        <end position="118"/>
    </location>
</feature>
<evidence type="ECO:0000313" key="11">
    <source>
        <dbReference type="Proteomes" id="UP001152759"/>
    </source>
</evidence>
<feature type="compositionally biased region" description="Basic and acidic residues" evidence="8">
    <location>
        <begin position="40"/>
        <end position="69"/>
    </location>
</feature>
<protein>
    <recommendedName>
        <fullName evidence="9">Homeobox domain-containing protein</fullName>
    </recommendedName>
</protein>
<sequence length="476" mass="53687">MVDREPNEIRHRSHSDPVISRSVRPIMKSSVSMCNVHEEFHKEDDISNGSDVDKRFEDGSDSDSNKEVHSDEEDGEISVGCPSPVNDFCNDVSRDVRKFNSDEEDTSRSSSALTCRRRLSLEESEDNVDYSNEDYFTPLKKLKMMQIDKMKYGISDKANIQKIRPNKLAHSFVDIPNELTRPDDLVEDLSSKTGSNGVKSFSIHDILNHHPKSQAKDKKAATQPTRIVRPWDTDEGSSASFQLAPPPAHCGAFSLAPPMLLDPRYHRLHVRPKSVDFCSTYESCSSGRSSAGGSDYCTSPDIINSTSPNSSSSGQPRRAPSQPRKQSSSEAKSECSPLELLVEMTAKPFDKMKGETGQDAQGNPLNLFNSRQQAKKKRKSRTAFTNVQIMELERRFIHQKYLSPADRDEIAYQLRLTNAQVITWFQNRRAKLKRDMEERAKDVRATEVLTGHSAFFENAQNMALLKKKPVVNKEVD</sequence>
<dbReference type="SUPFAM" id="SSF46689">
    <property type="entry name" value="Homeodomain-like"/>
    <property type="match status" value="1"/>
</dbReference>
<dbReference type="AlphaFoldDB" id="A0A9P0CAJ6"/>
<keyword evidence="11" id="KW-1185">Reference proteome</keyword>
<reference evidence="10" key="1">
    <citation type="submission" date="2021-12" db="EMBL/GenBank/DDBJ databases">
        <authorList>
            <person name="King R."/>
        </authorList>
    </citation>
    <scope>NUCLEOTIDE SEQUENCE</scope>
</reference>
<evidence type="ECO:0000256" key="2">
    <source>
        <dbReference type="ARBA" id="ARBA00022473"/>
    </source>
</evidence>
<name>A0A9P0CAJ6_BEMTA</name>
<keyword evidence="2" id="KW-0217">Developmental protein</keyword>
<dbReference type="FunFam" id="1.10.10.60:FF:000040">
    <property type="entry name" value="T-cell leukemia homeobox protein 3"/>
    <property type="match status" value="1"/>
</dbReference>
<gene>
    <name evidence="10" type="ORF">BEMITA_LOCUS7985</name>
</gene>
<evidence type="ECO:0000256" key="5">
    <source>
        <dbReference type="ARBA" id="ARBA00023242"/>
    </source>
</evidence>
<dbReference type="Gene3D" id="1.10.10.60">
    <property type="entry name" value="Homeodomain-like"/>
    <property type="match status" value="1"/>
</dbReference>
<feature type="region of interest" description="Disordered" evidence="8">
    <location>
        <begin position="40"/>
        <end position="86"/>
    </location>
</feature>